<dbReference type="InterPro" id="IPR050583">
    <property type="entry name" value="Mycobacterial_A85_antigen"/>
</dbReference>
<organism evidence="2 3">
    <name type="scientific">Plesiocystis pacifica SIR-1</name>
    <dbReference type="NCBI Taxonomy" id="391625"/>
    <lineage>
        <taxon>Bacteria</taxon>
        <taxon>Pseudomonadati</taxon>
        <taxon>Myxococcota</taxon>
        <taxon>Polyangia</taxon>
        <taxon>Nannocystales</taxon>
        <taxon>Nannocystaceae</taxon>
        <taxon>Plesiocystis</taxon>
    </lineage>
</organism>
<feature type="compositionally biased region" description="Acidic residues" evidence="1">
    <location>
        <begin position="30"/>
        <end position="56"/>
    </location>
</feature>
<dbReference type="Proteomes" id="UP000005801">
    <property type="component" value="Unassembled WGS sequence"/>
</dbReference>
<dbReference type="PANTHER" id="PTHR48098:SF6">
    <property type="entry name" value="FERRI-BACILLIBACTIN ESTERASE BESA"/>
    <property type="match status" value="1"/>
</dbReference>
<evidence type="ECO:0000256" key="1">
    <source>
        <dbReference type="SAM" id="MobiDB-lite"/>
    </source>
</evidence>
<evidence type="ECO:0000313" key="2">
    <source>
        <dbReference type="EMBL" id="EDM78277.1"/>
    </source>
</evidence>
<dbReference type="SUPFAM" id="SSF53474">
    <property type="entry name" value="alpha/beta-Hydrolases"/>
    <property type="match status" value="1"/>
</dbReference>
<dbReference type="SUPFAM" id="SSF81296">
    <property type="entry name" value="E set domains"/>
    <property type="match status" value="1"/>
</dbReference>
<dbReference type="GO" id="GO:0016787">
    <property type="term" value="F:hydrolase activity"/>
    <property type="evidence" value="ECO:0007669"/>
    <property type="project" value="UniProtKB-KW"/>
</dbReference>
<dbReference type="Pfam" id="PF00756">
    <property type="entry name" value="Esterase"/>
    <property type="match status" value="1"/>
</dbReference>
<gene>
    <name evidence="2" type="ORF">PPSIR1_08861</name>
</gene>
<dbReference type="InterPro" id="IPR029058">
    <property type="entry name" value="AB_hydrolase_fold"/>
</dbReference>
<sequence length="450" mass="47481">MVGALWACSPEDGQGESGTPGSDTLGGSDEVGESEESTEGGESGEPEPDLPEEGPSDCERLEELLGLLGDEGGSAAGQAAIDEFLRAVSYGERGFPIVEQGKLAVVFVGAPGQAVAVAGDFNGWQGDEHGLDERAPGFYAAVIDLGGAPTGLYKLVIDGSYVADPLARRFGWDEFGEYSQLGALPERSHHERWPAFDMGAGQLEARTVTVFVPAGVDVEGDELLPVLYMHDGQNLFDPNALFGGWRVGETLDAAVAQALLEPILVVAVDNTPARFDEYTPVLDALDGAPVGGRADEYADFLADGVKPFVEARYPAASAPGQVGVMGSSLGGLVSLYIGHRHRARFGNAASMSGTLGWGSFELDNPTLLDAWLDEPPVGLRVYVDSGGGPGMGCPGDGSDNYCDNVAFADGLRALGWVDEDDLFYRWDPGAPHSEPAWADRLLPALYDWWP</sequence>
<keyword evidence="2" id="KW-0378">Hydrolase</keyword>
<reference evidence="2 3" key="1">
    <citation type="submission" date="2007-06" db="EMBL/GenBank/DDBJ databases">
        <authorList>
            <person name="Shimkets L."/>
            <person name="Ferriera S."/>
            <person name="Johnson J."/>
            <person name="Kravitz S."/>
            <person name="Beeson K."/>
            <person name="Sutton G."/>
            <person name="Rogers Y.-H."/>
            <person name="Friedman R."/>
            <person name="Frazier M."/>
            <person name="Venter J.C."/>
        </authorList>
    </citation>
    <scope>NUCLEOTIDE SEQUENCE [LARGE SCALE GENOMIC DNA]</scope>
    <source>
        <strain evidence="2 3">SIR-1</strain>
    </source>
</reference>
<dbReference type="STRING" id="391625.PPSIR1_08861"/>
<keyword evidence="3" id="KW-1185">Reference proteome</keyword>
<evidence type="ECO:0000313" key="3">
    <source>
        <dbReference type="Proteomes" id="UP000005801"/>
    </source>
</evidence>
<dbReference type="eggNOG" id="COG2819">
    <property type="taxonomic scope" value="Bacteria"/>
</dbReference>
<proteinExistence type="predicted"/>
<dbReference type="PANTHER" id="PTHR48098">
    <property type="entry name" value="ENTEROCHELIN ESTERASE-RELATED"/>
    <property type="match status" value="1"/>
</dbReference>
<dbReference type="Gene3D" id="3.40.50.1820">
    <property type="entry name" value="alpha/beta hydrolase"/>
    <property type="match status" value="1"/>
</dbReference>
<dbReference type="Gene3D" id="2.60.40.10">
    <property type="entry name" value="Immunoglobulins"/>
    <property type="match status" value="1"/>
</dbReference>
<dbReference type="AlphaFoldDB" id="A6G701"/>
<dbReference type="EMBL" id="ABCS01000032">
    <property type="protein sequence ID" value="EDM78277.1"/>
    <property type="molecule type" value="Genomic_DNA"/>
</dbReference>
<comment type="caution">
    <text evidence="2">The sequence shown here is derived from an EMBL/GenBank/DDBJ whole genome shotgun (WGS) entry which is preliminary data.</text>
</comment>
<dbReference type="InterPro" id="IPR014756">
    <property type="entry name" value="Ig_E-set"/>
</dbReference>
<name>A6G701_9BACT</name>
<feature type="region of interest" description="Disordered" evidence="1">
    <location>
        <begin position="1"/>
        <end position="57"/>
    </location>
</feature>
<dbReference type="InterPro" id="IPR013783">
    <property type="entry name" value="Ig-like_fold"/>
</dbReference>
<dbReference type="ESTHER" id="9delt-a6g701">
    <property type="family name" value="A85-IroE-IroD-Fes-Yiel"/>
</dbReference>
<protein>
    <submittedName>
        <fullName evidence="2">Hydrolase</fullName>
    </submittedName>
</protein>
<dbReference type="InterPro" id="IPR000801">
    <property type="entry name" value="Esterase-like"/>
</dbReference>
<accession>A6G701</accession>